<reference evidence="1 2" key="1">
    <citation type="submission" date="2023-09" db="EMBL/GenBank/DDBJ databases">
        <authorList>
            <person name="Wang M."/>
        </authorList>
    </citation>
    <scope>NUCLEOTIDE SEQUENCE [LARGE SCALE GENOMIC DNA]</scope>
    <source>
        <strain evidence="1">GT-2023</strain>
        <tissue evidence="1">Liver</tissue>
    </source>
</reference>
<keyword evidence="2" id="KW-1185">Reference proteome</keyword>
<comment type="caution">
    <text evidence="1">The sequence shown here is derived from an EMBL/GenBank/DDBJ whole genome shotgun (WGS) entry which is preliminary data.</text>
</comment>
<gene>
    <name evidence="1" type="ORF">QQF64_030170</name>
</gene>
<protein>
    <submittedName>
        <fullName evidence="1">Uncharacterized protein</fullName>
    </submittedName>
</protein>
<evidence type="ECO:0000313" key="2">
    <source>
        <dbReference type="Proteomes" id="UP001558613"/>
    </source>
</evidence>
<dbReference type="EMBL" id="JAYMGO010000007">
    <property type="protein sequence ID" value="KAL1271154.1"/>
    <property type="molecule type" value="Genomic_DNA"/>
</dbReference>
<sequence>MRARRIHRSPNTSLFTSQIALTSSTFSLWTKTAHQIPLSGYTRVSTREELKGVNLRHTEFTAAGACVLLLDK</sequence>
<accession>A0ABR3N2M3</accession>
<proteinExistence type="predicted"/>
<organism evidence="1 2">
    <name type="scientific">Cirrhinus molitorella</name>
    <name type="common">mud carp</name>
    <dbReference type="NCBI Taxonomy" id="172907"/>
    <lineage>
        <taxon>Eukaryota</taxon>
        <taxon>Metazoa</taxon>
        <taxon>Chordata</taxon>
        <taxon>Craniata</taxon>
        <taxon>Vertebrata</taxon>
        <taxon>Euteleostomi</taxon>
        <taxon>Actinopterygii</taxon>
        <taxon>Neopterygii</taxon>
        <taxon>Teleostei</taxon>
        <taxon>Ostariophysi</taxon>
        <taxon>Cypriniformes</taxon>
        <taxon>Cyprinidae</taxon>
        <taxon>Labeoninae</taxon>
        <taxon>Labeonini</taxon>
        <taxon>Cirrhinus</taxon>
    </lineage>
</organism>
<dbReference type="Proteomes" id="UP001558613">
    <property type="component" value="Unassembled WGS sequence"/>
</dbReference>
<evidence type="ECO:0000313" key="1">
    <source>
        <dbReference type="EMBL" id="KAL1271154.1"/>
    </source>
</evidence>
<name>A0ABR3N2M3_9TELE</name>